<evidence type="ECO:0000313" key="1">
    <source>
        <dbReference type="EMBL" id="WFD17720.1"/>
    </source>
</evidence>
<dbReference type="AlphaFoldDB" id="A0AAJ5Z6F6"/>
<protein>
    <submittedName>
        <fullName evidence="1">Uncharacterized protein</fullName>
    </submittedName>
</protein>
<reference evidence="1 2" key="1">
    <citation type="submission" date="2023-03" db="EMBL/GenBank/DDBJ databases">
        <title>Mating type loci evolution in Malassezia.</title>
        <authorList>
            <person name="Coelho M.A."/>
        </authorList>
    </citation>
    <scope>NUCLEOTIDE SEQUENCE [LARGE SCALE GENOMIC DNA]</scope>
    <source>
        <strain evidence="1 2">CBS 13387</strain>
    </source>
</reference>
<accession>A0AAJ5Z6F6</accession>
<sequence length="457" mass="51359">MQPGQLHMASETSPFAYVSHSIKEFFSNLEKVPENFNNASAYHLCVDTRIQWDTAFHFHSTVYDSMSDAFKPTHGSGLDDLAKEIIKNVTSSPYNLNHSLLYLGSYITEGYVGCPEIRFDWEQDGQMHNLSKVAGMSGTKKTKQWLGLNNTEGITKLSMVAVLNVATYKVAKYGTYTEQAQPRYDLSLKHNERKRFQWSAADELVLHAGEQRFSRGMFGDELQVGPYLAKTNASFLLGDKLNSLTGCNTLVSLHLQSEPHNEGDKSFTYVSHSIKEFFANIQKVPEKFTNQSAFHLCMDPQVQWLRDGEPATVHDHPDLFKPQNASGPDALAKEIIANITHHGASNYMYLGDPISAGYVTCTQPRFDWEQNKQRHNLSKVDGISGTNMTKQWLKINNSDSITKLSMVCYQFFDYTPGSRHLPADKDADDAGVALYSYQMPLQVLFALLFATLIVTCA</sequence>
<dbReference type="Proteomes" id="UP001217582">
    <property type="component" value="Chromosome 9"/>
</dbReference>
<evidence type="ECO:0000313" key="2">
    <source>
        <dbReference type="Proteomes" id="UP001217582"/>
    </source>
</evidence>
<proteinExistence type="predicted"/>
<keyword evidence="2" id="KW-1185">Reference proteome</keyword>
<name>A0AAJ5Z6F6_9BASI</name>
<gene>
    <name evidence="1" type="ORF">MARU1_003783</name>
</gene>
<dbReference type="EMBL" id="CP119924">
    <property type="protein sequence ID" value="WFD17720.1"/>
    <property type="molecule type" value="Genomic_DNA"/>
</dbReference>
<organism evidence="1 2">
    <name type="scientific">Malassezia arunalokei</name>
    <dbReference type="NCBI Taxonomy" id="1514897"/>
    <lineage>
        <taxon>Eukaryota</taxon>
        <taxon>Fungi</taxon>
        <taxon>Dikarya</taxon>
        <taxon>Basidiomycota</taxon>
        <taxon>Ustilaginomycotina</taxon>
        <taxon>Malasseziomycetes</taxon>
        <taxon>Malasseziales</taxon>
        <taxon>Malasseziaceae</taxon>
        <taxon>Malassezia</taxon>
    </lineage>
</organism>